<feature type="compositionally biased region" description="Acidic residues" evidence="1">
    <location>
        <begin position="403"/>
        <end position="413"/>
    </location>
</feature>
<dbReference type="EMBL" id="CP009211">
    <property type="protein sequence ID" value="AIJ32867.1"/>
    <property type="molecule type" value="Genomic_DNA"/>
</dbReference>
<dbReference type="Proteomes" id="UP000215374">
    <property type="component" value="Chromosome 1"/>
</dbReference>
<evidence type="ECO:0000313" key="3">
    <source>
        <dbReference type="EMBL" id="SNV59138.1"/>
    </source>
</evidence>
<dbReference type="Proteomes" id="UP000028780">
    <property type="component" value="Chromosome"/>
</dbReference>
<evidence type="ECO:0000313" key="4">
    <source>
        <dbReference type="Proteomes" id="UP000028780"/>
    </source>
</evidence>
<dbReference type="AlphaFoldDB" id="A0A076NPH1"/>
<feature type="region of interest" description="Disordered" evidence="1">
    <location>
        <begin position="220"/>
        <end position="288"/>
    </location>
</feature>
<reference evidence="3 5" key="2">
    <citation type="submission" date="2017-06" db="EMBL/GenBank/DDBJ databases">
        <authorList>
            <consortium name="Pathogen Informatics"/>
        </authorList>
    </citation>
    <scope>NUCLEOTIDE SEQUENCE [LARGE SCALE GENOMIC DNA]</scope>
    <source>
        <strain evidence="3 5">NCTC13015</strain>
    </source>
</reference>
<gene>
    <name evidence="2" type="ORF">CIMIT_02145</name>
    <name evidence="3" type="ORF">SAMEA4535761_00495</name>
</gene>
<reference evidence="2 4" key="1">
    <citation type="submission" date="2014-08" db="EMBL/GenBank/DDBJ databases">
        <title>Complete genome sequence of Corynebacterium imitans DSM 44264, isolated from a five-month-old boy with suspected pharyngeal diphtheria.</title>
        <authorList>
            <person name="Mollmann S."/>
            <person name="Albersmeier A."/>
            <person name="Ruckert C."/>
            <person name="Tauch A."/>
        </authorList>
    </citation>
    <scope>NUCLEOTIDE SEQUENCE [LARGE SCALE GENOMIC DNA]</scope>
    <source>
        <strain evidence="2 4">DSM 44264</strain>
    </source>
</reference>
<feature type="region of interest" description="Disordered" evidence="1">
    <location>
        <begin position="402"/>
        <end position="508"/>
    </location>
</feature>
<dbReference type="EMBL" id="LT906467">
    <property type="protein sequence ID" value="SNV59138.1"/>
    <property type="molecule type" value="Genomic_DNA"/>
</dbReference>
<dbReference type="STRING" id="156978.CIMIT_02145"/>
<protein>
    <submittedName>
        <fullName evidence="2">Uncharacterized protein</fullName>
    </submittedName>
</protein>
<dbReference type="KEGG" id="cii:CIMIT_02145"/>
<sequence length="508" mass="53250">MSAVEAEVQRVMSLICTAPASPGKQAVAQGIADDLLQQIDRLRGQNLHGFASTGAQLQGRFQLSGSGSVYTGLDRSKTRADGPIADFIFGEPGANPGAEERWFEELGITQREAEDANREAEHFNHVDEVGCQIQACCKTIEEVCTTGDIAMQEILSPACRMLEMIVKFGFPQLTDQVIDVAIGALTQASATAKDRNCVIEDCLEAIAKCVEDVAVQQPEPPVEYDGSCECEGGGTAATEPAQTPAPKPAPKPAPEPAPEPPPKPAAPVDPPAPPPAPEPKPAPEPRVTECPRLETRCVDTASVGTAAASAVAGLVGQPAPVNVELNFNFDIDGAINAGIETVDCETVEQFQPPAPQTETAAWVGTLVQAGAAAVLEGLDCFAASLEAVAECPGAECCTHDVPENPEPEPEPECPEPVPEPEPAPEPEPVPEDGVIPPPPELSQVEEPAPPPKKLEHIESPATEVAQVPPDPAPADATEDAKQTEHTDNDTPAAADSAEPWAMKKTGEW</sequence>
<organism evidence="2 4">
    <name type="scientific">Corynebacterium imitans</name>
    <dbReference type="NCBI Taxonomy" id="156978"/>
    <lineage>
        <taxon>Bacteria</taxon>
        <taxon>Bacillati</taxon>
        <taxon>Actinomycetota</taxon>
        <taxon>Actinomycetes</taxon>
        <taxon>Mycobacteriales</taxon>
        <taxon>Corynebacteriaceae</taxon>
        <taxon>Corynebacterium</taxon>
    </lineage>
</organism>
<accession>A0A076NPH1</accession>
<keyword evidence="4" id="KW-1185">Reference proteome</keyword>
<dbReference type="HOGENOM" id="CLU_642081_0_0_11"/>
<evidence type="ECO:0000313" key="5">
    <source>
        <dbReference type="Proteomes" id="UP000215374"/>
    </source>
</evidence>
<name>A0A076NPH1_9CORY</name>
<proteinExistence type="predicted"/>
<feature type="compositionally biased region" description="Pro residues" evidence="1">
    <location>
        <begin position="243"/>
        <end position="280"/>
    </location>
</feature>
<dbReference type="PRINTS" id="PR01217">
    <property type="entry name" value="PRICHEXTENSN"/>
</dbReference>
<feature type="compositionally biased region" description="Basic and acidic residues" evidence="1">
    <location>
        <begin position="478"/>
        <end position="488"/>
    </location>
</feature>
<dbReference type="RefSeq" id="WP_038588505.1">
    <property type="nucleotide sequence ID" value="NZ_CP009211.1"/>
</dbReference>
<evidence type="ECO:0000256" key="1">
    <source>
        <dbReference type="SAM" id="MobiDB-lite"/>
    </source>
</evidence>
<evidence type="ECO:0000313" key="2">
    <source>
        <dbReference type="EMBL" id="AIJ32867.1"/>
    </source>
</evidence>